<dbReference type="Pfam" id="PF00512">
    <property type="entry name" value="HisKA"/>
    <property type="match status" value="1"/>
</dbReference>
<dbReference type="GO" id="GO:0000155">
    <property type="term" value="F:phosphorelay sensor kinase activity"/>
    <property type="evidence" value="ECO:0007669"/>
    <property type="project" value="InterPro"/>
</dbReference>
<keyword evidence="6" id="KW-0808">Transferase</keyword>
<dbReference type="InterPro" id="IPR003661">
    <property type="entry name" value="HisK_dim/P_dom"/>
</dbReference>
<evidence type="ECO:0000256" key="4">
    <source>
        <dbReference type="ARBA" id="ARBA00022475"/>
    </source>
</evidence>
<dbReference type="GO" id="GO:0005886">
    <property type="term" value="C:plasma membrane"/>
    <property type="evidence" value="ECO:0007669"/>
    <property type="project" value="UniProtKB-SubCell"/>
</dbReference>
<dbReference type="OrthoDB" id="9804645at2"/>
<evidence type="ECO:0000313" key="14">
    <source>
        <dbReference type="Proteomes" id="UP000187251"/>
    </source>
</evidence>
<dbReference type="InterPro" id="IPR005467">
    <property type="entry name" value="His_kinase_dom"/>
</dbReference>
<dbReference type="InterPro" id="IPR050980">
    <property type="entry name" value="2C_sensor_his_kinase"/>
</dbReference>
<dbReference type="Pfam" id="PF02518">
    <property type="entry name" value="HATPase_c"/>
    <property type="match status" value="1"/>
</dbReference>
<keyword evidence="7" id="KW-0547">Nucleotide-binding</keyword>
<keyword evidence="10" id="KW-0812">Transmembrane</keyword>
<dbReference type="CDD" id="cd06225">
    <property type="entry name" value="HAMP"/>
    <property type="match status" value="1"/>
</dbReference>
<dbReference type="RefSeq" id="WP_076416372.1">
    <property type="nucleotide sequence ID" value="NZ_AP028040.1"/>
</dbReference>
<dbReference type="SMART" id="SM00388">
    <property type="entry name" value="HisKA"/>
    <property type="match status" value="1"/>
</dbReference>
<evidence type="ECO:0000256" key="6">
    <source>
        <dbReference type="ARBA" id="ARBA00022679"/>
    </source>
</evidence>
<protein>
    <recommendedName>
        <fullName evidence="3">histidine kinase</fullName>
        <ecNumber evidence="3">2.7.13.3</ecNumber>
    </recommendedName>
</protein>
<evidence type="ECO:0000256" key="3">
    <source>
        <dbReference type="ARBA" id="ARBA00012438"/>
    </source>
</evidence>
<evidence type="ECO:0000256" key="7">
    <source>
        <dbReference type="ARBA" id="ARBA00022741"/>
    </source>
</evidence>
<dbReference type="InterPro" id="IPR004358">
    <property type="entry name" value="Sig_transdc_His_kin-like_C"/>
</dbReference>
<comment type="catalytic activity">
    <reaction evidence="1">
        <text>ATP + protein L-histidine = ADP + protein N-phospho-L-histidine.</text>
        <dbReference type="EC" id="2.7.13.3"/>
    </reaction>
</comment>
<dbReference type="PROSITE" id="PS50109">
    <property type="entry name" value="HIS_KIN"/>
    <property type="match status" value="1"/>
</dbReference>
<keyword evidence="5" id="KW-0597">Phosphoprotein</keyword>
<dbReference type="SUPFAM" id="SSF55874">
    <property type="entry name" value="ATPase domain of HSP90 chaperone/DNA topoisomerase II/histidine kinase"/>
    <property type="match status" value="1"/>
</dbReference>
<evidence type="ECO:0000256" key="8">
    <source>
        <dbReference type="ARBA" id="ARBA00022777"/>
    </source>
</evidence>
<gene>
    <name evidence="13" type="ORF">BIZ92_18475</name>
</gene>
<evidence type="ECO:0000256" key="10">
    <source>
        <dbReference type="SAM" id="Phobius"/>
    </source>
</evidence>
<reference evidence="13 14" key="1">
    <citation type="submission" date="2016-09" db="EMBL/GenBank/DDBJ databases">
        <title>Phylogenomics of Achromobacter.</title>
        <authorList>
            <person name="Jeukens J."/>
            <person name="Freschi L."/>
            <person name="Vincent A.T."/>
            <person name="Emond-Rheault J.-G."/>
            <person name="Kukavica-Ibrulj I."/>
            <person name="Charette S.J."/>
            <person name="Levesque R.C."/>
        </authorList>
    </citation>
    <scope>NUCLEOTIDE SEQUENCE [LARGE SCALE GENOMIC DNA]</scope>
    <source>
        <strain evidence="13 14">AUS488</strain>
    </source>
</reference>
<dbReference type="PANTHER" id="PTHR44936:SF10">
    <property type="entry name" value="SENSOR PROTEIN RSTB"/>
    <property type="match status" value="1"/>
</dbReference>
<dbReference type="PANTHER" id="PTHR44936">
    <property type="entry name" value="SENSOR PROTEIN CREC"/>
    <property type="match status" value="1"/>
</dbReference>
<evidence type="ECO:0000256" key="5">
    <source>
        <dbReference type="ARBA" id="ARBA00022553"/>
    </source>
</evidence>
<dbReference type="Gene3D" id="3.30.565.10">
    <property type="entry name" value="Histidine kinase-like ATPase, C-terminal domain"/>
    <property type="match status" value="1"/>
</dbReference>
<evidence type="ECO:0000256" key="9">
    <source>
        <dbReference type="ARBA" id="ARBA00022840"/>
    </source>
</evidence>
<dbReference type="GO" id="GO:0005524">
    <property type="term" value="F:ATP binding"/>
    <property type="evidence" value="ECO:0007669"/>
    <property type="project" value="UniProtKB-KW"/>
</dbReference>
<keyword evidence="10" id="KW-1133">Transmembrane helix</keyword>
<comment type="caution">
    <text evidence="13">The sequence shown here is derived from an EMBL/GenBank/DDBJ whole genome shotgun (WGS) entry which is preliminary data.</text>
</comment>
<dbReference type="AlphaFoldDB" id="A0A1R1JKI5"/>
<keyword evidence="10" id="KW-0472">Membrane</keyword>
<sequence>MLKFILRLFVVAVISLTAAFQVVDKGLVTLFSPRLDDLAERSIRGQVHALHKELDPVAPQARDAFLREELLPHYGIDLRLLPWEAVRPDERERQQLEQAGFLMRDEYNTYLIPLPGTPRQWLELRLPGDGLLDKLMTWGAWTMLTLIMATAFLLLWALPVWRDLDTLRNAALGMGQGDLGRRVRLSRVSGIRHVGESFNHMAERISALIDNQRSLTNAVSHELRTPLARLSFEIDIVDRGKLRSRHRQTFQDMRADIAELESMVGELLIYARLERPNEEAIQLDTVDARDWLGEALAQIAHQAEARQVRCSVRDGHPPHVSLHPRNMTRALSNLVQNAVRYARERVEVALLPTCDGGFELIVDDDGPGIPPTDRERVFEPFIRLDESRDRGTGGAGLGLAIVQRVAASHGGSIRVCDSPLGGARFVLRWPHTAGAGDAMRTLACHA</sequence>
<dbReference type="InterPro" id="IPR036097">
    <property type="entry name" value="HisK_dim/P_sf"/>
</dbReference>
<dbReference type="PROSITE" id="PS50885">
    <property type="entry name" value="HAMP"/>
    <property type="match status" value="1"/>
</dbReference>
<evidence type="ECO:0000256" key="1">
    <source>
        <dbReference type="ARBA" id="ARBA00000085"/>
    </source>
</evidence>
<feature type="domain" description="HAMP" evidence="12">
    <location>
        <begin position="158"/>
        <end position="210"/>
    </location>
</feature>
<dbReference type="PRINTS" id="PR00344">
    <property type="entry name" value="BCTRLSENSOR"/>
</dbReference>
<name>A0A1R1JKI5_ALCXX</name>
<evidence type="ECO:0000259" key="11">
    <source>
        <dbReference type="PROSITE" id="PS50109"/>
    </source>
</evidence>
<dbReference type="InterPro" id="IPR003660">
    <property type="entry name" value="HAMP_dom"/>
</dbReference>
<feature type="transmembrane region" description="Helical" evidence="10">
    <location>
        <begin position="138"/>
        <end position="158"/>
    </location>
</feature>
<evidence type="ECO:0000259" key="12">
    <source>
        <dbReference type="PROSITE" id="PS50885"/>
    </source>
</evidence>
<dbReference type="SUPFAM" id="SSF47384">
    <property type="entry name" value="Homodimeric domain of signal transducing histidine kinase"/>
    <property type="match status" value="1"/>
</dbReference>
<comment type="subcellular location">
    <subcellularLocation>
        <location evidence="2">Cell membrane</location>
        <topology evidence="2">Multi-pass membrane protein</topology>
    </subcellularLocation>
</comment>
<evidence type="ECO:0000256" key="2">
    <source>
        <dbReference type="ARBA" id="ARBA00004651"/>
    </source>
</evidence>
<dbReference type="Gene3D" id="1.10.287.130">
    <property type="match status" value="1"/>
</dbReference>
<evidence type="ECO:0000313" key="13">
    <source>
        <dbReference type="EMBL" id="OMG75551.1"/>
    </source>
</evidence>
<proteinExistence type="predicted"/>
<dbReference type="CDD" id="cd00082">
    <property type="entry name" value="HisKA"/>
    <property type="match status" value="1"/>
</dbReference>
<dbReference type="EC" id="2.7.13.3" evidence="3"/>
<keyword evidence="9" id="KW-0067">ATP-binding</keyword>
<dbReference type="Proteomes" id="UP000187251">
    <property type="component" value="Unassembled WGS sequence"/>
</dbReference>
<dbReference type="InterPro" id="IPR003594">
    <property type="entry name" value="HATPase_dom"/>
</dbReference>
<dbReference type="SMART" id="SM00304">
    <property type="entry name" value="HAMP"/>
    <property type="match status" value="1"/>
</dbReference>
<feature type="domain" description="Histidine kinase" evidence="11">
    <location>
        <begin position="218"/>
        <end position="433"/>
    </location>
</feature>
<dbReference type="InterPro" id="IPR036890">
    <property type="entry name" value="HATPase_C_sf"/>
</dbReference>
<dbReference type="SMART" id="SM00387">
    <property type="entry name" value="HATPase_c"/>
    <property type="match status" value="1"/>
</dbReference>
<accession>A0A1R1JKI5</accession>
<organism evidence="13 14">
    <name type="scientific">Alcaligenes xylosoxydans xylosoxydans</name>
    <name type="common">Achromobacter xylosoxidans</name>
    <dbReference type="NCBI Taxonomy" id="85698"/>
    <lineage>
        <taxon>Bacteria</taxon>
        <taxon>Pseudomonadati</taxon>
        <taxon>Pseudomonadota</taxon>
        <taxon>Betaproteobacteria</taxon>
        <taxon>Burkholderiales</taxon>
        <taxon>Alcaligenaceae</taxon>
        <taxon>Achromobacter</taxon>
    </lineage>
</organism>
<dbReference type="EMBL" id="MJMN01000065">
    <property type="protein sequence ID" value="OMG75551.1"/>
    <property type="molecule type" value="Genomic_DNA"/>
</dbReference>
<keyword evidence="4" id="KW-1003">Cell membrane</keyword>
<keyword evidence="8 13" id="KW-0418">Kinase</keyword>